<feature type="compositionally biased region" description="Pro residues" evidence="1">
    <location>
        <begin position="489"/>
        <end position="499"/>
    </location>
</feature>
<evidence type="ECO:0000313" key="2">
    <source>
        <dbReference type="EMBL" id="KAL1407905.1"/>
    </source>
</evidence>
<dbReference type="EMBL" id="JBBXJM010000005">
    <property type="protein sequence ID" value="KAL1407905.1"/>
    <property type="molecule type" value="Genomic_DNA"/>
</dbReference>
<dbReference type="InterPro" id="IPR009060">
    <property type="entry name" value="UBA-like_sf"/>
</dbReference>
<dbReference type="SUPFAM" id="SSF46934">
    <property type="entry name" value="UBA-like"/>
    <property type="match status" value="1"/>
</dbReference>
<dbReference type="Proteomes" id="UP001565368">
    <property type="component" value="Unassembled WGS sequence"/>
</dbReference>
<accession>A0ABR3PZM2</accession>
<proteinExistence type="predicted"/>
<gene>
    <name evidence="2" type="ORF">Q8F55_007341</name>
</gene>
<feature type="region of interest" description="Disordered" evidence="1">
    <location>
        <begin position="60"/>
        <end position="93"/>
    </location>
</feature>
<dbReference type="GeneID" id="95988384"/>
<dbReference type="Gene3D" id="1.10.8.10">
    <property type="entry name" value="DNA helicase RuvA subunit, C-terminal domain"/>
    <property type="match status" value="1"/>
</dbReference>
<evidence type="ECO:0008006" key="4">
    <source>
        <dbReference type="Google" id="ProtNLM"/>
    </source>
</evidence>
<evidence type="ECO:0000256" key="1">
    <source>
        <dbReference type="SAM" id="MobiDB-lite"/>
    </source>
</evidence>
<organism evidence="2 3">
    <name type="scientific">Vanrija albida</name>
    <dbReference type="NCBI Taxonomy" id="181172"/>
    <lineage>
        <taxon>Eukaryota</taxon>
        <taxon>Fungi</taxon>
        <taxon>Dikarya</taxon>
        <taxon>Basidiomycota</taxon>
        <taxon>Agaricomycotina</taxon>
        <taxon>Tremellomycetes</taxon>
        <taxon>Trichosporonales</taxon>
        <taxon>Trichosporonaceae</taxon>
        <taxon>Vanrija</taxon>
    </lineage>
</organism>
<sequence>MAPAAIALELPPALPPVSPFGDDSQDDDIAAALALIRTGSNMSLPDTNGHSIETATAALPRSVKDTTSTSIASKPRPGMAFLQPPTPKLPQAALESPASTDFVNVLNFDEVYNDDGGFPDKVDTKGKGKARVEDVEVLDQVPKQEGLGRLPPFAFSPTSPELLTPSTPTGNEVWPTGVLSEAPLRVDTGTSAAVSDLAAMFPDTPVTTIQEVVHSVGESNRAEAVDALIKLESHRQGSSSSAKSPFDDPSANGAINAVASSSSRGPQQTASPTSPSSSSPSSPSSPRVRFHESAQPSSPKSATAASYNSAAKGIRVLAGKFPDMDRAALAGVLASCGGDVEVAERAIREDRGFEGASTPRIIEDGSSQTAAMHHAMYPPGPQEDGLAVLAGFFPNAKVSWLEGGLDSTYGNVPAAAQLVSLYEEERTRGSLPRRGANVAKPEKKKEKEGSKWKLFGGKKDQKRSALPPPSLPFMGKKESNKADQYTPPAAAPPAPPPLPTFAAPPASTPDPAVRATAIENLSAMFPAFSADAIGHVLDSVHGRVDQALEILLRNEAQRTEREGGSSAQASTPPRQRREHAVV</sequence>
<reference evidence="2 3" key="1">
    <citation type="submission" date="2023-08" db="EMBL/GenBank/DDBJ databases">
        <title>Annotated Genome Sequence of Vanrija albida AlHP1.</title>
        <authorList>
            <person name="Herzog R."/>
        </authorList>
    </citation>
    <scope>NUCLEOTIDE SEQUENCE [LARGE SCALE GENOMIC DNA]</scope>
    <source>
        <strain evidence="2 3">AlHP1</strain>
    </source>
</reference>
<protein>
    <recommendedName>
        <fullName evidence="4">CUE domain-containing protein</fullName>
    </recommendedName>
</protein>
<feature type="region of interest" description="Disordered" evidence="1">
    <location>
        <begin position="423"/>
        <end position="509"/>
    </location>
</feature>
<feature type="compositionally biased region" description="Polar residues" evidence="1">
    <location>
        <begin position="294"/>
        <end position="306"/>
    </location>
</feature>
<feature type="compositionally biased region" description="Polar residues" evidence="1">
    <location>
        <begin position="258"/>
        <end position="270"/>
    </location>
</feature>
<name>A0ABR3PZM2_9TREE</name>
<feature type="compositionally biased region" description="Low complexity" evidence="1">
    <location>
        <begin position="271"/>
        <end position="286"/>
    </location>
</feature>
<feature type="compositionally biased region" description="Low complexity" evidence="1">
    <location>
        <begin position="500"/>
        <end position="509"/>
    </location>
</feature>
<keyword evidence="3" id="KW-1185">Reference proteome</keyword>
<comment type="caution">
    <text evidence="2">The sequence shown here is derived from an EMBL/GenBank/DDBJ whole genome shotgun (WGS) entry which is preliminary data.</text>
</comment>
<feature type="region of interest" description="Disordered" evidence="1">
    <location>
        <begin position="555"/>
        <end position="582"/>
    </location>
</feature>
<feature type="compositionally biased region" description="Basic and acidic residues" evidence="1">
    <location>
        <begin position="440"/>
        <end position="463"/>
    </location>
</feature>
<evidence type="ECO:0000313" key="3">
    <source>
        <dbReference type="Proteomes" id="UP001565368"/>
    </source>
</evidence>
<feature type="region of interest" description="Disordered" evidence="1">
    <location>
        <begin position="233"/>
        <end position="306"/>
    </location>
</feature>
<dbReference type="CDD" id="cd14279">
    <property type="entry name" value="CUE"/>
    <property type="match status" value="2"/>
</dbReference>
<dbReference type="RefSeq" id="XP_069207849.1">
    <property type="nucleotide sequence ID" value="XM_069355778.1"/>
</dbReference>